<accession>A0A930YUK8</accession>
<dbReference type="EMBL" id="JADKYY010000002">
    <property type="protein sequence ID" value="MBF5026654.1"/>
    <property type="molecule type" value="Genomic_DNA"/>
</dbReference>
<evidence type="ECO:0000313" key="3">
    <source>
        <dbReference type="Proteomes" id="UP000694480"/>
    </source>
</evidence>
<dbReference type="Proteomes" id="UP000694480">
    <property type="component" value="Unassembled WGS sequence"/>
</dbReference>
<dbReference type="AlphaFoldDB" id="A0A930YUK8"/>
<dbReference type="PANTHER" id="PTHR46211">
    <property type="entry name" value="GLYCEROPHOSPHORYL DIESTER PHOSPHODIESTERASE"/>
    <property type="match status" value="1"/>
</dbReference>
<dbReference type="InterPro" id="IPR030395">
    <property type="entry name" value="GP_PDE_dom"/>
</dbReference>
<comment type="caution">
    <text evidence="2">The sequence shown here is derived from an EMBL/GenBank/DDBJ whole genome shotgun (WGS) entry which is preliminary data.</text>
</comment>
<dbReference type="PANTHER" id="PTHR46211:SF1">
    <property type="entry name" value="GLYCEROPHOSPHODIESTER PHOSPHODIESTERASE, CYTOPLASMIC"/>
    <property type="match status" value="1"/>
</dbReference>
<organism evidence="2 3">
    <name type="scientific">Planobacterium oryzisoli</name>
    <dbReference type="NCBI Taxonomy" id="2771435"/>
    <lineage>
        <taxon>Bacteria</taxon>
        <taxon>Pseudomonadati</taxon>
        <taxon>Bacteroidota</taxon>
        <taxon>Flavobacteriia</taxon>
        <taxon>Flavobacteriales</taxon>
        <taxon>Weeksellaceae</taxon>
        <taxon>Chryseobacterium group</taxon>
        <taxon>Chryseobacterium</taxon>
    </lineage>
</organism>
<protein>
    <submittedName>
        <fullName evidence="2">Glycerophosphodiester phosphodiesterase</fullName>
    </submittedName>
</protein>
<dbReference type="GO" id="GO:0008081">
    <property type="term" value="F:phosphoric diester hydrolase activity"/>
    <property type="evidence" value="ECO:0007669"/>
    <property type="project" value="InterPro"/>
</dbReference>
<dbReference type="InterPro" id="IPR017946">
    <property type="entry name" value="PLC-like_Pdiesterase_TIM-brl"/>
</dbReference>
<gene>
    <name evidence="2" type="ORF">IC612_02435</name>
</gene>
<evidence type="ECO:0000313" key="2">
    <source>
        <dbReference type="EMBL" id="MBF5026654.1"/>
    </source>
</evidence>
<dbReference type="RefSeq" id="WP_194738585.1">
    <property type="nucleotide sequence ID" value="NZ_JADKYY010000002.1"/>
</dbReference>
<dbReference type="PROSITE" id="PS51704">
    <property type="entry name" value="GP_PDE"/>
    <property type="match status" value="1"/>
</dbReference>
<sequence>MNVFLLFFLISGMCLQAQTKIIAHRGHWTVEGSAQNSIASLKRAGSLPIYGTEFDVHLTKDQVLILNHDPVFHGKAISDHSYSALRRSGRLSNGEALPRLARFFRVARRYPNLKLIVELKPGPTQLQEKLLVEKTLELVKRKRLESRVEYISFSANVCRELKQQNPASSVQYLRGDLSPIEVQQNGWNGIDYHFSLYQKNEKWSAQARSIGLTTNAWTVNDPKIFNQLVELGVEYITTDYPNKFTK</sequence>
<reference evidence="2" key="1">
    <citation type="submission" date="2020-11" db="EMBL/GenBank/DDBJ databases">
        <title>Genome seq and assembly of Planobacterium sp.</title>
        <authorList>
            <person name="Chhetri G."/>
        </authorList>
    </citation>
    <scope>NUCLEOTIDE SEQUENCE</scope>
    <source>
        <strain evidence="2">GCR5</strain>
    </source>
</reference>
<dbReference type="GO" id="GO:0006629">
    <property type="term" value="P:lipid metabolic process"/>
    <property type="evidence" value="ECO:0007669"/>
    <property type="project" value="InterPro"/>
</dbReference>
<proteinExistence type="predicted"/>
<feature type="domain" description="GP-PDE" evidence="1">
    <location>
        <begin position="19"/>
        <end position="246"/>
    </location>
</feature>
<dbReference type="Gene3D" id="3.20.20.190">
    <property type="entry name" value="Phosphatidylinositol (PI) phosphodiesterase"/>
    <property type="match status" value="1"/>
</dbReference>
<keyword evidence="3" id="KW-1185">Reference proteome</keyword>
<evidence type="ECO:0000259" key="1">
    <source>
        <dbReference type="PROSITE" id="PS51704"/>
    </source>
</evidence>
<dbReference type="SUPFAM" id="SSF51695">
    <property type="entry name" value="PLC-like phosphodiesterases"/>
    <property type="match status" value="1"/>
</dbReference>
<name>A0A930YUK8_9FLAO</name>
<dbReference type="Pfam" id="PF03009">
    <property type="entry name" value="GDPD"/>
    <property type="match status" value="1"/>
</dbReference>